<dbReference type="AlphaFoldDB" id="A0A9D4GNW3"/>
<dbReference type="EMBL" id="JAIWYP010000005">
    <property type="protein sequence ID" value="KAH3817337.1"/>
    <property type="molecule type" value="Genomic_DNA"/>
</dbReference>
<feature type="region of interest" description="Disordered" evidence="1">
    <location>
        <begin position="535"/>
        <end position="611"/>
    </location>
</feature>
<accession>A0A9D4GNW3</accession>
<feature type="compositionally biased region" description="Basic and acidic residues" evidence="1">
    <location>
        <begin position="575"/>
        <end position="599"/>
    </location>
</feature>
<dbReference type="InterPro" id="IPR038765">
    <property type="entry name" value="Papain-like_cys_pep_sf"/>
</dbReference>
<evidence type="ECO:0000313" key="5">
    <source>
        <dbReference type="Proteomes" id="UP000828390"/>
    </source>
</evidence>
<name>A0A9D4GNW3_DREPO</name>
<reference evidence="4" key="1">
    <citation type="journal article" date="2019" name="bioRxiv">
        <title>The Genome of the Zebra Mussel, Dreissena polymorpha: A Resource for Invasive Species Research.</title>
        <authorList>
            <person name="McCartney M.A."/>
            <person name="Auch B."/>
            <person name="Kono T."/>
            <person name="Mallez S."/>
            <person name="Zhang Y."/>
            <person name="Obille A."/>
            <person name="Becker A."/>
            <person name="Abrahante J.E."/>
            <person name="Garbe J."/>
            <person name="Badalamenti J.P."/>
            <person name="Herman A."/>
            <person name="Mangelson H."/>
            <person name="Liachko I."/>
            <person name="Sullivan S."/>
            <person name="Sone E.D."/>
            <person name="Koren S."/>
            <person name="Silverstein K.A.T."/>
            <person name="Beckman K.B."/>
            <person name="Gohl D.M."/>
        </authorList>
    </citation>
    <scope>NUCLEOTIDE SEQUENCE</scope>
    <source>
        <strain evidence="4">Duluth1</strain>
        <tissue evidence="4">Whole animal</tissue>
    </source>
</reference>
<reference evidence="4" key="2">
    <citation type="submission" date="2020-11" db="EMBL/GenBank/DDBJ databases">
        <authorList>
            <person name="McCartney M.A."/>
            <person name="Auch B."/>
            <person name="Kono T."/>
            <person name="Mallez S."/>
            <person name="Becker A."/>
            <person name="Gohl D.M."/>
            <person name="Silverstein K.A.T."/>
            <person name="Koren S."/>
            <person name="Bechman K.B."/>
            <person name="Herman A."/>
            <person name="Abrahante J.E."/>
            <person name="Garbe J."/>
        </authorList>
    </citation>
    <scope>NUCLEOTIDE SEQUENCE</scope>
    <source>
        <strain evidence="4">Duluth1</strain>
        <tissue evidence="4">Whole animal</tissue>
    </source>
</reference>
<dbReference type="InterPro" id="IPR053041">
    <property type="entry name" value="Transglut-like_Superfamily_Mod"/>
</dbReference>
<feature type="compositionally biased region" description="Polar residues" evidence="1">
    <location>
        <begin position="565"/>
        <end position="574"/>
    </location>
</feature>
<evidence type="ECO:0000256" key="1">
    <source>
        <dbReference type="SAM" id="MobiDB-lite"/>
    </source>
</evidence>
<feature type="domain" description="Transglutaminase-like" evidence="2">
    <location>
        <begin position="91"/>
        <end position="204"/>
    </location>
</feature>
<evidence type="ECO:0000313" key="4">
    <source>
        <dbReference type="EMBL" id="KAH3817337.1"/>
    </source>
</evidence>
<organism evidence="4 5">
    <name type="scientific">Dreissena polymorpha</name>
    <name type="common">Zebra mussel</name>
    <name type="synonym">Mytilus polymorpha</name>
    <dbReference type="NCBI Taxonomy" id="45954"/>
    <lineage>
        <taxon>Eukaryota</taxon>
        <taxon>Metazoa</taxon>
        <taxon>Spiralia</taxon>
        <taxon>Lophotrochozoa</taxon>
        <taxon>Mollusca</taxon>
        <taxon>Bivalvia</taxon>
        <taxon>Autobranchia</taxon>
        <taxon>Heteroconchia</taxon>
        <taxon>Euheterodonta</taxon>
        <taxon>Imparidentia</taxon>
        <taxon>Neoheterodontei</taxon>
        <taxon>Myida</taxon>
        <taxon>Dreissenoidea</taxon>
        <taxon>Dreissenidae</taxon>
        <taxon>Dreissena</taxon>
    </lineage>
</organism>
<keyword evidence="5" id="KW-1185">Reference proteome</keyword>
<sequence>MPINLTCIKKKIQSGPDIPAIYTKPPNSSYKLLESHEFYVKGGRPIPIAVPPPCPQNRTKAEVFEETEYLLVDDKAIRVPMTVLSKPVEGLVEYLTEGYEDEISRVRVLFRWLTNQPIHRMQSLQTKPKNSQSALYFLWMLRTKKQRYSKFFSLLCRYAGIYTVTVHGAVKGIHYQIGDKMDLQKHYGEWNAVCVDREWRLVDALWGACSEKDPGDGRGRFTCDERFFFTDPKDLLFTHFADSPKWQLLDSPRHIEDFEESACLKNRFFELSMQVLSHPVSEIEAIDGEVEVLFGVKPKPGQEQKFNCYISHFDRPDSKRYLTKGSNTSVPIFIHKLTDSSISVKVRFPESGIFRMEIVGKEISKGSRYKEYDWVAIYKVVVEEAADRGFPKMDPIGWGPGKEIQLIGLAPFNYTSGLVIAKSVQTKLRFKIVDTTLVQNMKFFFKMASTYDNDYNVSALSDKFEVDMNIMTFFIEAPPFGEYTLKMYARNVRGNNIPMEQRREINVCNYLLISDVQQREEPLGILMEKTEIEDTPEMPRKVQEPRRLEEPPPMHRPSDAAESVVSASNVIMDSNSHKADSMRGSPEVEKDPGPPDHITKVIISEPKSPKQSFVRVDGDLQEIPEIPLSVIQPVKPDVERPREKRELKVVSSNKVVPLKSTGGIDGSIMLVADEDKPTRPKTGLRRARSSDDTKFFTSVAKVKGQVATGY</sequence>
<dbReference type="PANTHER" id="PTHR47020:SF1">
    <property type="entry name" value="HILLARIN"/>
    <property type="match status" value="1"/>
</dbReference>
<feature type="domain" description="KY-like immunoglobulin-like" evidence="3">
    <location>
        <begin position="256"/>
        <end position="387"/>
    </location>
</feature>
<dbReference type="InterPro" id="IPR056564">
    <property type="entry name" value="Ig-like_KY"/>
</dbReference>
<gene>
    <name evidence="4" type="ORF">DPMN_118870</name>
</gene>
<dbReference type="Proteomes" id="UP000828390">
    <property type="component" value="Unassembled WGS sequence"/>
</dbReference>
<feature type="compositionally biased region" description="Basic and acidic residues" evidence="1">
    <location>
        <begin position="535"/>
        <end position="559"/>
    </location>
</feature>
<dbReference type="Pfam" id="PF23265">
    <property type="entry name" value="Ig-like_KY"/>
    <property type="match status" value="1"/>
</dbReference>
<dbReference type="InterPro" id="IPR002931">
    <property type="entry name" value="Transglutaminase-like"/>
</dbReference>
<proteinExistence type="predicted"/>
<evidence type="ECO:0000259" key="3">
    <source>
        <dbReference type="Pfam" id="PF23265"/>
    </source>
</evidence>
<evidence type="ECO:0008006" key="6">
    <source>
        <dbReference type="Google" id="ProtNLM"/>
    </source>
</evidence>
<evidence type="ECO:0000259" key="2">
    <source>
        <dbReference type="Pfam" id="PF01841"/>
    </source>
</evidence>
<dbReference type="Pfam" id="PF01841">
    <property type="entry name" value="Transglut_core"/>
    <property type="match status" value="1"/>
</dbReference>
<protein>
    <recommendedName>
        <fullName evidence="6">Kyphoscoliosis peptidase</fullName>
    </recommendedName>
</protein>
<comment type="caution">
    <text evidence="4">The sequence shown here is derived from an EMBL/GenBank/DDBJ whole genome shotgun (WGS) entry which is preliminary data.</text>
</comment>
<dbReference type="SUPFAM" id="SSF54001">
    <property type="entry name" value="Cysteine proteinases"/>
    <property type="match status" value="1"/>
</dbReference>
<dbReference type="PANTHER" id="PTHR47020">
    <property type="entry name" value="HILLARIN"/>
    <property type="match status" value="1"/>
</dbReference>